<evidence type="ECO:0000256" key="2">
    <source>
        <dbReference type="ARBA" id="ARBA00022670"/>
    </source>
</evidence>
<dbReference type="HAMAP" id="MF_00161">
    <property type="entry name" value="LspA"/>
    <property type="match status" value="1"/>
</dbReference>
<organism evidence="8">
    <name type="scientific">freshwater metagenome</name>
    <dbReference type="NCBI Taxonomy" id="449393"/>
    <lineage>
        <taxon>unclassified sequences</taxon>
        <taxon>metagenomes</taxon>
        <taxon>ecological metagenomes</taxon>
    </lineage>
</organism>
<dbReference type="GO" id="GO:0006508">
    <property type="term" value="P:proteolysis"/>
    <property type="evidence" value="ECO:0007669"/>
    <property type="project" value="UniProtKB-KW"/>
</dbReference>
<dbReference type="Pfam" id="PF01252">
    <property type="entry name" value="Peptidase_A8"/>
    <property type="match status" value="1"/>
</dbReference>
<feature type="transmembrane region" description="Helical" evidence="7">
    <location>
        <begin position="53"/>
        <end position="75"/>
    </location>
</feature>
<reference evidence="8" key="1">
    <citation type="submission" date="2020-05" db="EMBL/GenBank/DDBJ databases">
        <authorList>
            <person name="Chiriac C."/>
            <person name="Salcher M."/>
            <person name="Ghai R."/>
            <person name="Kavagutti S V."/>
        </authorList>
    </citation>
    <scope>NUCLEOTIDE SEQUENCE</scope>
</reference>
<dbReference type="PRINTS" id="PR00781">
    <property type="entry name" value="LIPOSIGPTASE"/>
</dbReference>
<accession>A0A6J6VS24</accession>
<dbReference type="PROSITE" id="PS00855">
    <property type="entry name" value="SPASE_II"/>
    <property type="match status" value="1"/>
</dbReference>
<evidence type="ECO:0000256" key="6">
    <source>
        <dbReference type="ARBA" id="ARBA00023136"/>
    </source>
</evidence>
<evidence type="ECO:0000256" key="5">
    <source>
        <dbReference type="ARBA" id="ARBA00022989"/>
    </source>
</evidence>
<evidence type="ECO:0000256" key="3">
    <source>
        <dbReference type="ARBA" id="ARBA00022692"/>
    </source>
</evidence>
<evidence type="ECO:0000256" key="1">
    <source>
        <dbReference type="ARBA" id="ARBA00022475"/>
    </source>
</evidence>
<keyword evidence="2" id="KW-0645">Protease</keyword>
<dbReference type="AlphaFoldDB" id="A0A6J6VS24"/>
<feature type="transmembrane region" description="Helical" evidence="7">
    <location>
        <begin position="120"/>
        <end position="139"/>
    </location>
</feature>
<sequence length="163" mass="16778">MAVLLAAATVAAIDLSAKAVSEARLADSSVDLGLIQLRLAYNPGVAFSMGDKLPAGVIVAITAAISVAFAVYAWHRAPQAGWVERLGGGAVIGGAVANVVDRARDGVVTDYLHTGWWPTFNLADTFIVTGCIAIALLYARPERASSTPASVKDDSGTPSISEP</sequence>
<protein>
    <submittedName>
        <fullName evidence="8">Unannotated protein</fullName>
    </submittedName>
</protein>
<dbReference type="InterPro" id="IPR001872">
    <property type="entry name" value="Peptidase_A8"/>
</dbReference>
<gene>
    <name evidence="8" type="ORF">UFOPK2761_03616</name>
</gene>
<dbReference type="PANTHER" id="PTHR33695:SF1">
    <property type="entry name" value="LIPOPROTEIN SIGNAL PEPTIDASE"/>
    <property type="match status" value="1"/>
</dbReference>
<feature type="transmembrane region" description="Helical" evidence="7">
    <location>
        <begin position="82"/>
        <end position="100"/>
    </location>
</feature>
<dbReference type="NCBIfam" id="NF011351">
    <property type="entry name" value="PRK14769.1"/>
    <property type="match status" value="1"/>
</dbReference>
<evidence type="ECO:0000256" key="4">
    <source>
        <dbReference type="ARBA" id="ARBA00022801"/>
    </source>
</evidence>
<name>A0A6J6VS24_9ZZZZ</name>
<keyword evidence="1" id="KW-1003">Cell membrane</keyword>
<keyword evidence="4" id="KW-0378">Hydrolase</keyword>
<dbReference type="NCBIfam" id="TIGR00077">
    <property type="entry name" value="lspA"/>
    <property type="match status" value="1"/>
</dbReference>
<dbReference type="GO" id="GO:0004190">
    <property type="term" value="F:aspartic-type endopeptidase activity"/>
    <property type="evidence" value="ECO:0007669"/>
    <property type="project" value="InterPro"/>
</dbReference>
<keyword evidence="6 7" id="KW-0472">Membrane</keyword>
<evidence type="ECO:0000313" key="8">
    <source>
        <dbReference type="EMBL" id="CAB4774890.1"/>
    </source>
</evidence>
<evidence type="ECO:0000256" key="7">
    <source>
        <dbReference type="SAM" id="Phobius"/>
    </source>
</evidence>
<dbReference type="PANTHER" id="PTHR33695">
    <property type="entry name" value="LIPOPROTEIN SIGNAL PEPTIDASE"/>
    <property type="match status" value="1"/>
</dbReference>
<proteinExistence type="inferred from homology"/>
<keyword evidence="5 7" id="KW-1133">Transmembrane helix</keyword>
<dbReference type="EMBL" id="CAEZYQ010000060">
    <property type="protein sequence ID" value="CAB4774890.1"/>
    <property type="molecule type" value="Genomic_DNA"/>
</dbReference>
<keyword evidence="3 7" id="KW-0812">Transmembrane</keyword>
<dbReference type="GO" id="GO:0016020">
    <property type="term" value="C:membrane"/>
    <property type="evidence" value="ECO:0007669"/>
    <property type="project" value="InterPro"/>
</dbReference>